<dbReference type="InterPro" id="IPR052010">
    <property type="entry name" value="Ribosomal_LSU_bL36"/>
</dbReference>
<protein>
    <recommendedName>
        <fullName evidence="4">Ribosomal protein</fullName>
    </recommendedName>
</protein>
<evidence type="ECO:0000313" key="6">
    <source>
        <dbReference type="Proteomes" id="UP000578531"/>
    </source>
</evidence>
<proteinExistence type="inferred from homology"/>
<evidence type="ECO:0000313" key="5">
    <source>
        <dbReference type="EMBL" id="KAF6234806.1"/>
    </source>
</evidence>
<dbReference type="PANTHER" id="PTHR18804:SF16">
    <property type="entry name" value="RIBOSOMAL PROTEIN"/>
    <property type="match status" value="1"/>
</dbReference>
<keyword evidence="6" id="KW-1185">Reference proteome</keyword>
<keyword evidence="3 4" id="KW-0687">Ribonucleoprotein</keyword>
<organism evidence="5 6">
    <name type="scientific">Letharia columbiana</name>
    <dbReference type="NCBI Taxonomy" id="112416"/>
    <lineage>
        <taxon>Eukaryota</taxon>
        <taxon>Fungi</taxon>
        <taxon>Dikarya</taxon>
        <taxon>Ascomycota</taxon>
        <taxon>Pezizomycotina</taxon>
        <taxon>Lecanoromycetes</taxon>
        <taxon>OSLEUM clade</taxon>
        <taxon>Lecanoromycetidae</taxon>
        <taxon>Lecanorales</taxon>
        <taxon>Lecanorineae</taxon>
        <taxon>Parmeliaceae</taxon>
        <taxon>Letharia</taxon>
    </lineage>
</organism>
<dbReference type="PROSITE" id="PS00828">
    <property type="entry name" value="RIBOSOMAL_L36"/>
    <property type="match status" value="1"/>
</dbReference>
<dbReference type="RefSeq" id="XP_037164195.1">
    <property type="nucleotide sequence ID" value="XM_037308931.1"/>
</dbReference>
<dbReference type="OrthoDB" id="10265903at2759"/>
<evidence type="ECO:0000256" key="1">
    <source>
        <dbReference type="ARBA" id="ARBA00007645"/>
    </source>
</evidence>
<comment type="similarity">
    <text evidence="1 4">Belongs to the bacterial ribosomal protein bL36 family.</text>
</comment>
<dbReference type="GO" id="GO:0006412">
    <property type="term" value="P:translation"/>
    <property type="evidence" value="ECO:0007669"/>
    <property type="project" value="InterPro"/>
</dbReference>
<dbReference type="PANTHER" id="PTHR18804">
    <property type="entry name" value="RIBOSOMAL PROTEIN"/>
    <property type="match status" value="1"/>
</dbReference>
<dbReference type="InterPro" id="IPR035977">
    <property type="entry name" value="Ribosomal_bL36_sp"/>
</dbReference>
<dbReference type="HAMAP" id="MF_00251">
    <property type="entry name" value="Ribosomal_bL36"/>
    <property type="match status" value="1"/>
</dbReference>
<sequence length="134" mass="14799">MLQLRAHAAMTALRNFFALPYLRHTSRTTSSRTSLPICASCTARAFSAGCGGSLGRSTHTGLLQGKWRSLAGLLGKLEKRPGLELVMHEKPRVSRGMKVRSSVKKLCDGCKSVRRKGYVYIICSKNPKHKQRQG</sequence>
<gene>
    <name evidence="5" type="ORF">HO173_007026</name>
</gene>
<dbReference type="GO" id="GO:0003735">
    <property type="term" value="F:structural constituent of ribosome"/>
    <property type="evidence" value="ECO:0007669"/>
    <property type="project" value="InterPro"/>
</dbReference>
<evidence type="ECO:0000256" key="4">
    <source>
        <dbReference type="RuleBase" id="RU000570"/>
    </source>
</evidence>
<dbReference type="InterPro" id="IPR000473">
    <property type="entry name" value="Ribosomal_bL36"/>
</dbReference>
<dbReference type="EMBL" id="JACCJC010000028">
    <property type="protein sequence ID" value="KAF6234806.1"/>
    <property type="molecule type" value="Genomic_DNA"/>
</dbReference>
<dbReference type="NCBIfam" id="TIGR01022">
    <property type="entry name" value="rpmJ_bact"/>
    <property type="match status" value="1"/>
</dbReference>
<dbReference type="SUPFAM" id="SSF57840">
    <property type="entry name" value="Ribosomal protein L36"/>
    <property type="match status" value="1"/>
</dbReference>
<evidence type="ECO:0000256" key="2">
    <source>
        <dbReference type="ARBA" id="ARBA00022980"/>
    </source>
</evidence>
<dbReference type="GO" id="GO:1990904">
    <property type="term" value="C:ribonucleoprotein complex"/>
    <property type="evidence" value="ECO:0007669"/>
    <property type="project" value="UniProtKB-KW"/>
</dbReference>
<dbReference type="Pfam" id="PF00444">
    <property type="entry name" value="Ribosomal_L36"/>
    <property type="match status" value="1"/>
</dbReference>
<comment type="caution">
    <text evidence="5">The sequence shown here is derived from an EMBL/GenBank/DDBJ whole genome shotgun (WGS) entry which is preliminary data.</text>
</comment>
<name>A0A8H6L455_9LECA</name>
<accession>A0A8H6L455</accession>
<dbReference type="GO" id="GO:0005840">
    <property type="term" value="C:ribosome"/>
    <property type="evidence" value="ECO:0007669"/>
    <property type="project" value="UniProtKB-KW"/>
</dbReference>
<dbReference type="AlphaFoldDB" id="A0A8H6L455"/>
<keyword evidence="2 4" id="KW-0689">Ribosomal protein</keyword>
<dbReference type="Proteomes" id="UP000578531">
    <property type="component" value="Unassembled WGS sequence"/>
</dbReference>
<dbReference type="GeneID" id="59288683"/>
<evidence type="ECO:0000256" key="3">
    <source>
        <dbReference type="ARBA" id="ARBA00023274"/>
    </source>
</evidence>
<reference evidence="5 6" key="1">
    <citation type="journal article" date="2020" name="Genomics">
        <title>Complete, high-quality genomes from long-read metagenomic sequencing of two wolf lichen thalli reveals enigmatic genome architecture.</title>
        <authorList>
            <person name="McKenzie S.K."/>
            <person name="Walston R.F."/>
            <person name="Allen J.L."/>
        </authorList>
    </citation>
    <scope>NUCLEOTIDE SEQUENCE [LARGE SCALE GENOMIC DNA]</scope>
    <source>
        <strain evidence="5">WasteWater2</strain>
    </source>
</reference>